<keyword evidence="14" id="KW-0449">Lipoprotein</keyword>
<evidence type="ECO:0000256" key="7">
    <source>
        <dbReference type="ARBA" id="ARBA00022729"/>
    </source>
</evidence>
<evidence type="ECO:0000313" key="18">
    <source>
        <dbReference type="EMBL" id="ABC76313.1"/>
    </source>
</evidence>
<evidence type="ECO:0000256" key="11">
    <source>
        <dbReference type="ARBA" id="ARBA00023136"/>
    </source>
</evidence>
<evidence type="ECO:0000313" key="19">
    <source>
        <dbReference type="Proteomes" id="UP000001933"/>
    </source>
</evidence>
<evidence type="ECO:0000256" key="2">
    <source>
        <dbReference type="ARBA" id="ARBA00009450"/>
    </source>
</evidence>
<keyword evidence="3" id="KW-0813">Transport</keyword>
<dbReference type="EMBL" id="CP000252">
    <property type="protein sequence ID" value="ABC76313.1"/>
    <property type="molecule type" value="Genomic_DNA"/>
</dbReference>
<evidence type="ECO:0000256" key="6">
    <source>
        <dbReference type="ARBA" id="ARBA00022692"/>
    </source>
</evidence>
<dbReference type="AlphaFoldDB" id="Q2LPV6"/>
<keyword evidence="19" id="KW-1185">Reference proteome</keyword>
<keyword evidence="4" id="KW-1134">Transmembrane beta strand</keyword>
<keyword evidence="9" id="KW-0406">Ion transport</keyword>
<dbReference type="eggNOG" id="COG1596">
    <property type="taxonomic scope" value="Bacteria"/>
</dbReference>
<dbReference type="Gene3D" id="3.30.1950.10">
    <property type="entry name" value="wza like domain"/>
    <property type="match status" value="1"/>
</dbReference>
<evidence type="ECO:0000256" key="15">
    <source>
        <dbReference type="SAM" id="Phobius"/>
    </source>
</evidence>
<dbReference type="InParanoid" id="Q2LPV6"/>
<evidence type="ECO:0000256" key="8">
    <source>
        <dbReference type="ARBA" id="ARBA00023047"/>
    </source>
</evidence>
<dbReference type="InterPro" id="IPR049712">
    <property type="entry name" value="Poly_export"/>
</dbReference>
<evidence type="ECO:0000256" key="3">
    <source>
        <dbReference type="ARBA" id="ARBA00022448"/>
    </source>
</evidence>
<dbReference type="GO" id="GO:0006811">
    <property type="term" value="P:monoatomic ion transport"/>
    <property type="evidence" value="ECO:0007669"/>
    <property type="project" value="UniProtKB-KW"/>
</dbReference>
<dbReference type="KEGG" id="sat:SYN_01205"/>
<keyword evidence="11 15" id="KW-0472">Membrane</keyword>
<evidence type="ECO:0000256" key="5">
    <source>
        <dbReference type="ARBA" id="ARBA00022597"/>
    </source>
</evidence>
<dbReference type="GO" id="GO:0015159">
    <property type="term" value="F:polysaccharide transmembrane transporter activity"/>
    <property type="evidence" value="ECO:0007669"/>
    <property type="project" value="InterPro"/>
</dbReference>
<dbReference type="STRING" id="56780.SYN_01205"/>
<keyword evidence="13" id="KW-0998">Cell outer membrane</keyword>
<sequence length="238" mass="26176">MINIKQFLDILDISEEMSYKFQMYIEGGHHMKHRYLPLFLTVLLICIFALAAGPLWAAGPKEAPAAAGKAKPESLGPTGDYVIGPGDVLDIAVWKDEALTKSVVVRPDGKISFPLVGEIAAGGMTTAELKKELETRLARYVPDVDLFVNVAQINSMIVYVIGKVNSPGRLVLNAPINVLQVLATAGGMNTYAKRNSIRIFRQEGLKTRIFYFNYDDVSEGKNVEKNILLQRGDVIVIP</sequence>
<protein>
    <submittedName>
        <fullName evidence="18">Periplasmic protein involved in polysaccharide export</fullName>
    </submittedName>
</protein>
<dbReference type="GO" id="GO:0015288">
    <property type="term" value="F:porin activity"/>
    <property type="evidence" value="ECO:0007669"/>
    <property type="project" value="UniProtKB-KW"/>
</dbReference>
<feature type="domain" description="SLBB" evidence="17">
    <location>
        <begin position="158"/>
        <end position="237"/>
    </location>
</feature>
<evidence type="ECO:0000256" key="14">
    <source>
        <dbReference type="ARBA" id="ARBA00023288"/>
    </source>
</evidence>
<dbReference type="Proteomes" id="UP000001933">
    <property type="component" value="Chromosome"/>
</dbReference>
<dbReference type="InterPro" id="IPR003715">
    <property type="entry name" value="Poly_export_N"/>
</dbReference>
<accession>Q2LPV6</accession>
<dbReference type="Pfam" id="PF02563">
    <property type="entry name" value="Poly_export"/>
    <property type="match status" value="1"/>
</dbReference>
<keyword evidence="7" id="KW-0732">Signal</keyword>
<dbReference type="GO" id="GO:0046930">
    <property type="term" value="C:pore complex"/>
    <property type="evidence" value="ECO:0007669"/>
    <property type="project" value="UniProtKB-KW"/>
</dbReference>
<gene>
    <name evidence="18" type="ORF">SYN_01205</name>
</gene>
<organism evidence="18 19">
    <name type="scientific">Syntrophus aciditrophicus (strain SB)</name>
    <dbReference type="NCBI Taxonomy" id="56780"/>
    <lineage>
        <taxon>Bacteria</taxon>
        <taxon>Pseudomonadati</taxon>
        <taxon>Thermodesulfobacteriota</taxon>
        <taxon>Syntrophia</taxon>
        <taxon>Syntrophales</taxon>
        <taxon>Syntrophaceae</taxon>
        <taxon>Syntrophus</taxon>
    </lineage>
</organism>
<evidence type="ECO:0000256" key="12">
    <source>
        <dbReference type="ARBA" id="ARBA00023139"/>
    </source>
</evidence>
<keyword evidence="6 15" id="KW-0812">Transmembrane</keyword>
<reference evidence="18 19" key="1">
    <citation type="journal article" date="2007" name="Proc. Natl. Acad. Sci. U.S.A.">
        <title>The genome of Syntrophus aciditrophicus: life at the thermodynamic limit of microbial growth.</title>
        <authorList>
            <person name="McInerney M.J."/>
            <person name="Rohlin L."/>
            <person name="Mouttaki H."/>
            <person name="Kim U."/>
            <person name="Krupp R.S."/>
            <person name="Rios-Hernandez L."/>
            <person name="Sieber J."/>
            <person name="Struchtemeyer C.G."/>
            <person name="Bhattacharyya A."/>
            <person name="Campbell J.W."/>
            <person name="Gunsalus R.P."/>
        </authorList>
    </citation>
    <scope>NUCLEOTIDE SEQUENCE [LARGE SCALE GENOMIC DNA]</scope>
    <source>
        <strain evidence="18 19">SB</strain>
    </source>
</reference>
<feature type="domain" description="Polysaccharide export protein N-terminal" evidence="16">
    <location>
        <begin position="78"/>
        <end position="150"/>
    </location>
</feature>
<dbReference type="PANTHER" id="PTHR33619:SF3">
    <property type="entry name" value="POLYSACCHARIDE EXPORT PROTEIN GFCE-RELATED"/>
    <property type="match status" value="1"/>
</dbReference>
<keyword evidence="5" id="KW-0762">Sugar transport</keyword>
<keyword evidence="15" id="KW-1133">Transmembrane helix</keyword>
<evidence type="ECO:0000256" key="4">
    <source>
        <dbReference type="ARBA" id="ARBA00022452"/>
    </source>
</evidence>
<evidence type="ECO:0000259" key="16">
    <source>
        <dbReference type="Pfam" id="PF02563"/>
    </source>
</evidence>
<dbReference type="InterPro" id="IPR054765">
    <property type="entry name" value="SLBB_dom"/>
</dbReference>
<comment type="subcellular location">
    <subcellularLocation>
        <location evidence="1">Cell outer membrane</location>
        <topology evidence="1">Multi-pass membrane protein</topology>
    </subcellularLocation>
</comment>
<keyword evidence="8" id="KW-0625">Polysaccharide transport</keyword>
<evidence type="ECO:0000256" key="9">
    <source>
        <dbReference type="ARBA" id="ARBA00023065"/>
    </source>
</evidence>
<keyword evidence="10" id="KW-0626">Porin</keyword>
<dbReference type="HOGENOM" id="CLU_038343_3_2_7"/>
<comment type="similarity">
    <text evidence="2">Belongs to the BexD/CtrA/VexA family.</text>
</comment>
<proteinExistence type="inferred from homology"/>
<dbReference type="PANTHER" id="PTHR33619">
    <property type="entry name" value="POLYSACCHARIDE EXPORT PROTEIN GFCE-RELATED"/>
    <property type="match status" value="1"/>
</dbReference>
<evidence type="ECO:0000259" key="17">
    <source>
        <dbReference type="Pfam" id="PF22461"/>
    </source>
</evidence>
<evidence type="ECO:0000256" key="13">
    <source>
        <dbReference type="ARBA" id="ARBA00023237"/>
    </source>
</evidence>
<evidence type="ECO:0000256" key="10">
    <source>
        <dbReference type="ARBA" id="ARBA00023114"/>
    </source>
</evidence>
<name>Q2LPV6_SYNAS</name>
<keyword evidence="12" id="KW-0564">Palmitate</keyword>
<evidence type="ECO:0000256" key="1">
    <source>
        <dbReference type="ARBA" id="ARBA00004571"/>
    </source>
</evidence>
<dbReference type="GO" id="GO:0009279">
    <property type="term" value="C:cell outer membrane"/>
    <property type="evidence" value="ECO:0007669"/>
    <property type="project" value="UniProtKB-SubCell"/>
</dbReference>
<dbReference type="Gene3D" id="3.10.560.10">
    <property type="entry name" value="Outer membrane lipoprotein wza domain like"/>
    <property type="match status" value="1"/>
</dbReference>
<dbReference type="Pfam" id="PF22461">
    <property type="entry name" value="SLBB_2"/>
    <property type="match status" value="1"/>
</dbReference>
<feature type="transmembrane region" description="Helical" evidence="15">
    <location>
        <begin position="35"/>
        <end position="57"/>
    </location>
</feature>